<protein>
    <submittedName>
        <fullName evidence="2">Uncharacterized protein</fullName>
    </submittedName>
</protein>
<reference evidence="2 3" key="1">
    <citation type="submission" date="2015-07" db="EMBL/GenBank/DDBJ databases">
        <title>Comparative genomics of the Sigatoka disease complex on banana suggests a link between parallel evolutionary changes in Pseudocercospora fijiensis and Pseudocercospora eumusae and increased virulence on the banana host.</title>
        <authorList>
            <person name="Chang T.-C."/>
            <person name="Salvucci A."/>
            <person name="Crous P.W."/>
            <person name="Stergiopoulos I."/>
        </authorList>
    </citation>
    <scope>NUCLEOTIDE SEQUENCE [LARGE SCALE GENOMIC DNA]</scope>
    <source>
        <strain evidence="2 3">CBS 116634</strain>
    </source>
</reference>
<evidence type="ECO:0000256" key="1">
    <source>
        <dbReference type="SAM" id="MobiDB-lite"/>
    </source>
</evidence>
<evidence type="ECO:0000313" key="3">
    <source>
        <dbReference type="Proteomes" id="UP000073492"/>
    </source>
</evidence>
<comment type="caution">
    <text evidence="2">The sequence shown here is derived from an EMBL/GenBank/DDBJ whole genome shotgun (WGS) entry which is preliminary data.</text>
</comment>
<sequence>MEYGPQMITPKELSDYASKKPSIRQLLAFSPLFRREMPIPVMSSTSILTRLRLHQSQPCHAGSSSYNQPFAAAVLTITSDGVTTRVSSDWLYTVHAAQPSYRLRPRPLPHVPHNLQSFDALKIAWNHTVSYVRSQCYLALVYSTSDVSGDCSEVLRATRFQQQLWTQHGIALANHRRTATSDIRLSPSYCPRQQHPRQVPQSSPSFSKFHKIDAPDTGPVAIPSTYIIVVDFADKFFDESSVLLDCCSMFHRAETSGESNGSHWEMHAWPTTRYKGLMSTAFGGGVEGSGREASRILMKESEGTRL</sequence>
<evidence type="ECO:0000313" key="2">
    <source>
        <dbReference type="EMBL" id="KXT16723.1"/>
    </source>
</evidence>
<dbReference type="Proteomes" id="UP000073492">
    <property type="component" value="Unassembled WGS sequence"/>
</dbReference>
<dbReference type="AlphaFoldDB" id="A0A139IPM8"/>
<gene>
    <name evidence="2" type="ORF">AC579_5283</name>
</gene>
<organism evidence="2 3">
    <name type="scientific">Pseudocercospora musae</name>
    <dbReference type="NCBI Taxonomy" id="113226"/>
    <lineage>
        <taxon>Eukaryota</taxon>
        <taxon>Fungi</taxon>
        <taxon>Dikarya</taxon>
        <taxon>Ascomycota</taxon>
        <taxon>Pezizomycotina</taxon>
        <taxon>Dothideomycetes</taxon>
        <taxon>Dothideomycetidae</taxon>
        <taxon>Mycosphaerellales</taxon>
        <taxon>Mycosphaerellaceae</taxon>
        <taxon>Pseudocercospora</taxon>
    </lineage>
</organism>
<proteinExistence type="predicted"/>
<feature type="region of interest" description="Disordered" evidence="1">
    <location>
        <begin position="286"/>
        <end position="306"/>
    </location>
</feature>
<dbReference type="EMBL" id="LFZO01000031">
    <property type="protein sequence ID" value="KXT16723.1"/>
    <property type="molecule type" value="Genomic_DNA"/>
</dbReference>
<keyword evidence="3" id="KW-1185">Reference proteome</keyword>
<accession>A0A139IPM8</accession>
<feature type="compositionally biased region" description="Basic and acidic residues" evidence="1">
    <location>
        <begin position="289"/>
        <end position="306"/>
    </location>
</feature>
<name>A0A139IPM8_9PEZI</name>